<gene>
    <name evidence="4" type="primary">LOC100908789</name>
</gene>
<name>A0AAJ6QTS9_9ACAR</name>
<dbReference type="AlphaFoldDB" id="A0AAJ6QTS9"/>
<protein>
    <submittedName>
        <fullName evidence="4">Uncharacterized protein LOC100908789</fullName>
    </submittedName>
</protein>
<dbReference type="GO" id="GO:0004497">
    <property type="term" value="F:monooxygenase activity"/>
    <property type="evidence" value="ECO:0007669"/>
    <property type="project" value="UniProtKB-KW"/>
</dbReference>
<keyword evidence="2" id="KW-0812">Transmembrane</keyword>
<evidence type="ECO:0000313" key="3">
    <source>
        <dbReference type="Proteomes" id="UP000694867"/>
    </source>
</evidence>
<organism evidence="3 4">
    <name type="scientific">Galendromus occidentalis</name>
    <name type="common">western predatory mite</name>
    <dbReference type="NCBI Taxonomy" id="34638"/>
    <lineage>
        <taxon>Eukaryota</taxon>
        <taxon>Metazoa</taxon>
        <taxon>Ecdysozoa</taxon>
        <taxon>Arthropoda</taxon>
        <taxon>Chelicerata</taxon>
        <taxon>Arachnida</taxon>
        <taxon>Acari</taxon>
        <taxon>Parasitiformes</taxon>
        <taxon>Mesostigmata</taxon>
        <taxon>Gamasina</taxon>
        <taxon>Phytoseioidea</taxon>
        <taxon>Phytoseiidae</taxon>
        <taxon>Typhlodrominae</taxon>
        <taxon>Galendromus</taxon>
    </lineage>
</organism>
<dbReference type="RefSeq" id="XP_003743765.2">
    <property type="nucleotide sequence ID" value="XM_003743717.2"/>
</dbReference>
<dbReference type="GeneID" id="100908789"/>
<dbReference type="GO" id="GO:0016705">
    <property type="term" value="F:oxidoreductase activity, acting on paired donors, with incorporation or reduction of molecular oxygen"/>
    <property type="evidence" value="ECO:0007669"/>
    <property type="project" value="InterPro"/>
</dbReference>
<feature type="transmembrane region" description="Helical" evidence="2">
    <location>
        <begin position="12"/>
        <end position="32"/>
    </location>
</feature>
<keyword evidence="2" id="KW-1133">Transmembrane helix</keyword>
<dbReference type="SUPFAM" id="SSF48264">
    <property type="entry name" value="Cytochrome P450"/>
    <property type="match status" value="1"/>
</dbReference>
<accession>A0AAJ6QTS9</accession>
<dbReference type="Proteomes" id="UP000694867">
    <property type="component" value="Unplaced"/>
</dbReference>
<keyword evidence="1" id="KW-0560">Oxidoreductase</keyword>
<keyword evidence="1" id="KW-0503">Monooxygenase</keyword>
<dbReference type="GO" id="GO:0020037">
    <property type="term" value="F:heme binding"/>
    <property type="evidence" value="ECO:0007669"/>
    <property type="project" value="InterPro"/>
</dbReference>
<evidence type="ECO:0000256" key="2">
    <source>
        <dbReference type="SAM" id="Phobius"/>
    </source>
</evidence>
<evidence type="ECO:0000256" key="1">
    <source>
        <dbReference type="ARBA" id="ARBA00023033"/>
    </source>
</evidence>
<evidence type="ECO:0000313" key="4">
    <source>
        <dbReference type="RefSeq" id="XP_003743765.2"/>
    </source>
</evidence>
<keyword evidence="3" id="KW-1185">Reference proteome</keyword>
<reference evidence="4" key="1">
    <citation type="submission" date="2025-08" db="UniProtKB">
        <authorList>
            <consortium name="RefSeq"/>
        </authorList>
    </citation>
    <scope>IDENTIFICATION</scope>
</reference>
<dbReference type="KEGG" id="goe:100908789"/>
<dbReference type="GO" id="GO:0005506">
    <property type="term" value="F:iron ion binding"/>
    <property type="evidence" value="ECO:0007669"/>
    <property type="project" value="InterPro"/>
</dbReference>
<proteinExistence type="predicted"/>
<sequence length="367" mass="42157">MEGSRLLQSALFNWQIVLPGFFLYIAIQYVVFKGFLWKQKRLPPGVHGCPGLGILPELAFGKKKLRELLMVYESLHGEIFRLSMGLQEIYMLQGAGAVRNALKDPYLTGWPVAARRSLSGNPIDWTRVQDDIRALLEKGDPCSRFRFGEDELDTCASFDGDAKYLRKTNSTILQCCTSMKAGIADRFELLTHDIGQLVMPEVDEQKVRDKTSESRRFNDDIAEDAALSFFPQGRPEKVLTVIKERMTPDFRKQIRRELDALPSQPYWKDSHRMPTLMRLISDAFLEAHRDFYLIRRCTRDSKLLGYDIPKDAVLVFNLRAIPTGKNSEEENDLMGWPFELGDRISPFEMAALLQIFYATIAFVRTER</sequence>
<dbReference type="InterPro" id="IPR036396">
    <property type="entry name" value="Cyt_P450_sf"/>
</dbReference>
<keyword evidence="2" id="KW-0472">Membrane</keyword>